<comment type="subcellular location">
    <subcellularLocation>
        <location evidence="1">Secreted</location>
    </subcellularLocation>
</comment>
<feature type="domain" description="Lipase" evidence="5">
    <location>
        <begin position="6"/>
        <end position="214"/>
    </location>
</feature>
<evidence type="ECO:0000313" key="6">
    <source>
        <dbReference type="EMBL" id="PNF42963.1"/>
    </source>
</evidence>
<organism evidence="6 7">
    <name type="scientific">Cryptotermes secundus</name>
    <dbReference type="NCBI Taxonomy" id="105785"/>
    <lineage>
        <taxon>Eukaryota</taxon>
        <taxon>Metazoa</taxon>
        <taxon>Ecdysozoa</taxon>
        <taxon>Arthropoda</taxon>
        <taxon>Hexapoda</taxon>
        <taxon>Insecta</taxon>
        <taxon>Pterygota</taxon>
        <taxon>Neoptera</taxon>
        <taxon>Polyneoptera</taxon>
        <taxon>Dictyoptera</taxon>
        <taxon>Blattodea</taxon>
        <taxon>Blattoidea</taxon>
        <taxon>Termitoidae</taxon>
        <taxon>Kalotermitidae</taxon>
        <taxon>Cryptotermitinae</taxon>
        <taxon>Cryptotermes</taxon>
    </lineage>
</organism>
<dbReference type="PANTHER" id="PTHR11610">
    <property type="entry name" value="LIPASE"/>
    <property type="match status" value="1"/>
</dbReference>
<dbReference type="EMBL" id="NEVH01001347">
    <property type="protein sequence ID" value="PNF42963.1"/>
    <property type="molecule type" value="Genomic_DNA"/>
</dbReference>
<dbReference type="GO" id="GO:0005615">
    <property type="term" value="C:extracellular space"/>
    <property type="evidence" value="ECO:0007669"/>
    <property type="project" value="TreeGrafter"/>
</dbReference>
<dbReference type="SUPFAM" id="SSF53474">
    <property type="entry name" value="alpha/beta-Hydrolases"/>
    <property type="match status" value="1"/>
</dbReference>
<evidence type="ECO:0000256" key="4">
    <source>
        <dbReference type="RuleBase" id="RU004262"/>
    </source>
</evidence>
<dbReference type="Pfam" id="PF00151">
    <property type="entry name" value="Lipase"/>
    <property type="match status" value="1"/>
</dbReference>
<dbReference type="GO" id="GO:0017171">
    <property type="term" value="F:serine hydrolase activity"/>
    <property type="evidence" value="ECO:0007669"/>
    <property type="project" value="TreeGrafter"/>
</dbReference>
<dbReference type="InParanoid" id="A0A2J7RQ65"/>
<proteinExistence type="inferred from homology"/>
<gene>
    <name evidence="6" type="ORF">B7P43_G11335</name>
</gene>
<dbReference type="GO" id="GO:0016298">
    <property type="term" value="F:lipase activity"/>
    <property type="evidence" value="ECO:0007669"/>
    <property type="project" value="InterPro"/>
</dbReference>
<dbReference type="Gene3D" id="3.40.50.1820">
    <property type="entry name" value="alpha/beta hydrolase"/>
    <property type="match status" value="1"/>
</dbReference>
<evidence type="ECO:0000313" key="7">
    <source>
        <dbReference type="Proteomes" id="UP000235965"/>
    </source>
</evidence>
<dbReference type="STRING" id="105785.A0A2J7RQ65"/>
<evidence type="ECO:0000259" key="5">
    <source>
        <dbReference type="Pfam" id="PF00151"/>
    </source>
</evidence>
<evidence type="ECO:0000256" key="3">
    <source>
        <dbReference type="ARBA" id="ARBA00022525"/>
    </source>
</evidence>
<evidence type="ECO:0000256" key="1">
    <source>
        <dbReference type="ARBA" id="ARBA00004613"/>
    </source>
</evidence>
<name>A0A2J7RQ65_9NEOP</name>
<evidence type="ECO:0000256" key="2">
    <source>
        <dbReference type="ARBA" id="ARBA00010701"/>
    </source>
</evidence>
<reference evidence="6 7" key="1">
    <citation type="submission" date="2017-12" db="EMBL/GenBank/DDBJ databases">
        <title>Hemimetabolous genomes reveal molecular basis of termite eusociality.</title>
        <authorList>
            <person name="Harrison M.C."/>
            <person name="Jongepier E."/>
            <person name="Robertson H.M."/>
            <person name="Arning N."/>
            <person name="Bitard-Feildel T."/>
            <person name="Chao H."/>
            <person name="Childers C.P."/>
            <person name="Dinh H."/>
            <person name="Doddapaneni H."/>
            <person name="Dugan S."/>
            <person name="Gowin J."/>
            <person name="Greiner C."/>
            <person name="Han Y."/>
            <person name="Hu H."/>
            <person name="Hughes D.S.T."/>
            <person name="Huylmans A.-K."/>
            <person name="Kemena C."/>
            <person name="Kremer L.P.M."/>
            <person name="Lee S.L."/>
            <person name="Lopez-Ezquerra A."/>
            <person name="Mallet L."/>
            <person name="Monroy-Kuhn J.M."/>
            <person name="Moser A."/>
            <person name="Murali S.C."/>
            <person name="Muzny D.M."/>
            <person name="Otani S."/>
            <person name="Piulachs M.-D."/>
            <person name="Poelchau M."/>
            <person name="Qu J."/>
            <person name="Schaub F."/>
            <person name="Wada-Katsumata A."/>
            <person name="Worley K.C."/>
            <person name="Xie Q."/>
            <person name="Ylla G."/>
            <person name="Poulsen M."/>
            <person name="Gibbs R.A."/>
            <person name="Schal C."/>
            <person name="Richards S."/>
            <person name="Belles X."/>
            <person name="Korb J."/>
            <person name="Bornberg-Bauer E."/>
        </authorList>
    </citation>
    <scope>NUCLEOTIDE SEQUENCE [LARGE SCALE GENOMIC DNA]</scope>
    <source>
        <tissue evidence="6">Whole body</tissue>
    </source>
</reference>
<keyword evidence="7" id="KW-1185">Reference proteome</keyword>
<dbReference type="InterPro" id="IPR013818">
    <property type="entry name" value="Lipase"/>
</dbReference>
<dbReference type="PRINTS" id="PR00821">
    <property type="entry name" value="TAGLIPASE"/>
</dbReference>
<dbReference type="InterPro" id="IPR000734">
    <property type="entry name" value="TAG_lipase"/>
</dbReference>
<dbReference type="OrthoDB" id="199913at2759"/>
<sequence>MFHRAHPDSSVHLAEDASNLTVTDFNTSSSTVVIIHGYTESHSSNTVQAIRDAYLHASDLNVVVINWWSLARGPRYEVAARNTKEVGRSLANFLDNLIRETQGAARRDLHIVGFSLGAQVAGIAAGQLTTGKLLRITDHDRFPRKGPRGQRLSPALDPAKPIFEIRDDAERLDASDAEFVQVIHTASGFLSFLEPVGHADFYPNGGRAPQPPCPGGEGDV</sequence>
<dbReference type="InterPro" id="IPR029058">
    <property type="entry name" value="AB_hydrolase_fold"/>
</dbReference>
<dbReference type="AlphaFoldDB" id="A0A2J7RQ65"/>
<comment type="similarity">
    <text evidence="2 4">Belongs to the AB hydrolase superfamily. Lipase family.</text>
</comment>
<keyword evidence="3" id="KW-0964">Secreted</keyword>
<protein>
    <recommendedName>
        <fullName evidence="5">Lipase domain-containing protein</fullName>
    </recommendedName>
</protein>
<dbReference type="Proteomes" id="UP000235965">
    <property type="component" value="Unassembled WGS sequence"/>
</dbReference>
<comment type="caution">
    <text evidence="6">The sequence shown here is derived from an EMBL/GenBank/DDBJ whole genome shotgun (WGS) entry which is preliminary data.</text>
</comment>
<dbReference type="GO" id="GO:0016042">
    <property type="term" value="P:lipid catabolic process"/>
    <property type="evidence" value="ECO:0007669"/>
    <property type="project" value="TreeGrafter"/>
</dbReference>
<accession>A0A2J7RQ65</accession>
<dbReference type="PANTHER" id="PTHR11610:SF169">
    <property type="entry name" value="GH15759P-RELATED"/>
    <property type="match status" value="1"/>
</dbReference>